<dbReference type="AlphaFoldDB" id="A0AAD6Y7S2"/>
<feature type="transmembrane region" description="Helical" evidence="2">
    <location>
        <begin position="247"/>
        <end position="269"/>
    </location>
</feature>
<feature type="transmembrane region" description="Helical" evidence="2">
    <location>
        <begin position="59"/>
        <end position="81"/>
    </location>
</feature>
<reference evidence="3" key="1">
    <citation type="submission" date="2023-03" db="EMBL/GenBank/DDBJ databases">
        <title>Massive genome expansion in bonnet fungi (Mycena s.s.) driven by repeated elements and novel gene families across ecological guilds.</title>
        <authorList>
            <consortium name="Lawrence Berkeley National Laboratory"/>
            <person name="Harder C.B."/>
            <person name="Miyauchi S."/>
            <person name="Viragh M."/>
            <person name="Kuo A."/>
            <person name="Thoen E."/>
            <person name="Andreopoulos B."/>
            <person name="Lu D."/>
            <person name="Skrede I."/>
            <person name="Drula E."/>
            <person name="Henrissat B."/>
            <person name="Morin E."/>
            <person name="Kohler A."/>
            <person name="Barry K."/>
            <person name="LaButti K."/>
            <person name="Morin E."/>
            <person name="Salamov A."/>
            <person name="Lipzen A."/>
            <person name="Mereny Z."/>
            <person name="Hegedus B."/>
            <person name="Baldrian P."/>
            <person name="Stursova M."/>
            <person name="Weitz H."/>
            <person name="Taylor A."/>
            <person name="Grigoriev I.V."/>
            <person name="Nagy L.G."/>
            <person name="Martin F."/>
            <person name="Kauserud H."/>
        </authorList>
    </citation>
    <scope>NUCLEOTIDE SEQUENCE</scope>
    <source>
        <strain evidence="3">9144</strain>
    </source>
</reference>
<evidence type="ECO:0000313" key="3">
    <source>
        <dbReference type="EMBL" id="KAJ7198323.1"/>
    </source>
</evidence>
<keyword evidence="4" id="KW-1185">Reference proteome</keyword>
<evidence type="ECO:0000256" key="1">
    <source>
        <dbReference type="SAM" id="MobiDB-lite"/>
    </source>
</evidence>
<dbReference type="EMBL" id="JARJCW010000073">
    <property type="protein sequence ID" value="KAJ7198323.1"/>
    <property type="molecule type" value="Genomic_DNA"/>
</dbReference>
<proteinExistence type="predicted"/>
<dbReference type="PANTHER" id="PTHR38848">
    <property type="entry name" value="G-PROTEIN COUPLED RECEPTORS FAMILY 3 PROFILE DOMAIN-CONTAINING PROTEIN"/>
    <property type="match status" value="1"/>
</dbReference>
<keyword evidence="2" id="KW-0812">Transmembrane</keyword>
<accession>A0AAD6Y7S2</accession>
<feature type="region of interest" description="Disordered" evidence="1">
    <location>
        <begin position="340"/>
        <end position="382"/>
    </location>
</feature>
<feature type="transmembrane region" description="Helical" evidence="2">
    <location>
        <begin position="93"/>
        <end position="113"/>
    </location>
</feature>
<feature type="transmembrane region" description="Helical" evidence="2">
    <location>
        <begin position="134"/>
        <end position="155"/>
    </location>
</feature>
<evidence type="ECO:0000313" key="4">
    <source>
        <dbReference type="Proteomes" id="UP001219525"/>
    </source>
</evidence>
<feature type="transmembrane region" description="Helical" evidence="2">
    <location>
        <begin position="175"/>
        <end position="196"/>
    </location>
</feature>
<sequence>MESDYPSRHSMFPMPGLQWLSAWIHFIGVTILTYFLTGRLLGVNLLSRQGWGRLSWPRLCVLLALVDSYLFMLAAGLLILCADLQRDITACTAGIYLCITFYMSSKLMMYLFLTEKVYIVWANDNSVRRLRSPVYLLCLGTICLYLAVIIAMYLGRIVEFRNLDRACEIGLKPTASLTLLSYINVLLTFLFLWPIFRAKFTDIRLKDRFFVGGSPAQYGNFTRASVAALTTSTINIVVLTALNGREFGWLCFGSFGADVVFNAAALFWATSSTKRRGHIQMITSGTERRVGTSRVSSVSEHTLQLPDLKSFHLLRHKASSRRLPTEFQIQVTKTSQVDLSPPVRNVKPKFTDGDLPIQSEPRRNSETSSLTAISEDTKVGEV</sequence>
<gene>
    <name evidence="3" type="ORF">GGX14DRAFT_573559</name>
</gene>
<dbReference type="PANTHER" id="PTHR38848:SF3">
    <property type="entry name" value="G-PROTEIN COUPLED RECEPTORS FAMILY 3 PROFILE DOMAIN-CONTAINING PROTEIN"/>
    <property type="match status" value="1"/>
</dbReference>
<keyword evidence="2" id="KW-0472">Membrane</keyword>
<keyword evidence="2" id="KW-1133">Transmembrane helix</keyword>
<organism evidence="3 4">
    <name type="scientific">Mycena pura</name>
    <dbReference type="NCBI Taxonomy" id="153505"/>
    <lineage>
        <taxon>Eukaryota</taxon>
        <taxon>Fungi</taxon>
        <taxon>Dikarya</taxon>
        <taxon>Basidiomycota</taxon>
        <taxon>Agaricomycotina</taxon>
        <taxon>Agaricomycetes</taxon>
        <taxon>Agaricomycetidae</taxon>
        <taxon>Agaricales</taxon>
        <taxon>Marasmiineae</taxon>
        <taxon>Mycenaceae</taxon>
        <taxon>Mycena</taxon>
    </lineage>
</organism>
<comment type="caution">
    <text evidence="3">The sequence shown here is derived from an EMBL/GenBank/DDBJ whole genome shotgun (WGS) entry which is preliminary data.</text>
</comment>
<evidence type="ECO:0008006" key="5">
    <source>
        <dbReference type="Google" id="ProtNLM"/>
    </source>
</evidence>
<name>A0AAD6Y7S2_9AGAR</name>
<feature type="transmembrane region" description="Helical" evidence="2">
    <location>
        <begin position="20"/>
        <end position="47"/>
    </location>
</feature>
<protein>
    <recommendedName>
        <fullName evidence="5">Transmembrane protein</fullName>
    </recommendedName>
</protein>
<dbReference type="Proteomes" id="UP001219525">
    <property type="component" value="Unassembled WGS sequence"/>
</dbReference>
<evidence type="ECO:0000256" key="2">
    <source>
        <dbReference type="SAM" id="Phobius"/>
    </source>
</evidence>